<dbReference type="GO" id="GO:0043252">
    <property type="term" value="P:sodium-independent organic anion transport"/>
    <property type="evidence" value="ECO:0000318"/>
    <property type="project" value="GO_Central"/>
</dbReference>
<keyword evidence="5 8" id="KW-1133">Transmembrane helix</keyword>
<dbReference type="PROSITE" id="PS51465">
    <property type="entry name" value="KAZAL_2"/>
    <property type="match status" value="1"/>
</dbReference>
<dbReference type="PANTHER" id="PTHR11388">
    <property type="entry name" value="ORGANIC ANION TRANSPORTER"/>
    <property type="match status" value="1"/>
</dbReference>
<reference evidence="12" key="2">
    <citation type="submission" date="2021-01" db="UniProtKB">
        <authorList>
            <consortium name="EnsemblMetazoa"/>
        </authorList>
    </citation>
    <scope>IDENTIFICATION</scope>
</reference>
<dbReference type="GO" id="GO:0015347">
    <property type="term" value="F:sodium-independent organic anion transmembrane transporter activity"/>
    <property type="evidence" value="ECO:0000318"/>
    <property type="project" value="GO_Central"/>
</dbReference>
<evidence type="ECO:0000313" key="12">
    <source>
        <dbReference type="EnsemblMetazoa" id="XP_030830175"/>
    </source>
</evidence>
<dbReference type="SUPFAM" id="SSF103473">
    <property type="entry name" value="MFS general substrate transporter"/>
    <property type="match status" value="1"/>
</dbReference>
<feature type="compositionally biased region" description="Polar residues" evidence="9">
    <location>
        <begin position="776"/>
        <end position="789"/>
    </location>
</feature>
<dbReference type="GeneID" id="762446"/>
<dbReference type="Pfam" id="PF03137">
    <property type="entry name" value="OATP"/>
    <property type="match status" value="1"/>
</dbReference>
<dbReference type="OMA" id="TIEAMLM"/>
<evidence type="ECO:0000259" key="11">
    <source>
        <dbReference type="PROSITE" id="PS51465"/>
    </source>
</evidence>
<feature type="compositionally biased region" description="Basic and acidic residues" evidence="9">
    <location>
        <begin position="762"/>
        <end position="775"/>
    </location>
</feature>
<feature type="transmembrane region" description="Helical" evidence="8">
    <location>
        <begin position="283"/>
        <end position="308"/>
    </location>
</feature>
<protein>
    <recommendedName>
        <fullName evidence="8">Solute carrier organic anion transporter family member</fullName>
    </recommendedName>
</protein>
<evidence type="ECO:0000256" key="9">
    <source>
        <dbReference type="SAM" id="MobiDB-lite"/>
    </source>
</evidence>
<accession>A0A7M7N2K3</accession>
<dbReference type="GO" id="GO:0016323">
    <property type="term" value="C:basolateral plasma membrane"/>
    <property type="evidence" value="ECO:0000318"/>
    <property type="project" value="GO_Central"/>
</dbReference>
<evidence type="ECO:0000256" key="8">
    <source>
        <dbReference type="RuleBase" id="RU362056"/>
    </source>
</evidence>
<keyword evidence="7" id="KW-1015">Disulfide bond</keyword>
<dbReference type="Gene3D" id="3.30.60.30">
    <property type="match status" value="1"/>
</dbReference>
<dbReference type="InterPro" id="IPR036259">
    <property type="entry name" value="MFS_trans_sf"/>
</dbReference>
<dbReference type="KEGG" id="spu:762446"/>
<dbReference type="PROSITE" id="PS00282">
    <property type="entry name" value="KAZAL_1"/>
    <property type="match status" value="1"/>
</dbReference>
<dbReference type="InParanoid" id="A0A7M7N2K3"/>
<sequence length="789" mass="86462">MARTAIQQEEGEKCVSKCRYSRLSSLDATKNPGNANSNNMVQSEQVGSRDSLTNNEQDVPADVQTIGDIDIGLSNVSAVELNKRAPASKGTAVRIEFDDGVTLQKKGVHNGTHKLNGEMITEADDAEEEEEEEDDNPQCGWHKWRPKCIQICNNPIGYLVFLSTFVVAQGMTVNGLVYVVVTSLERRYNFPSVRSGFISSSFDFTVMIIIVFVTYVGERGHKPMWLGIGALLFACGSFMFAVPQFTTGPYRVNDGQVHSEECNAFNRTEDNPDSTDTMGLSNYYWVFIGAQVLHGLGASPIYTLGITYIDENVAPASAGIYLGVFKAFAILGPALGYLLGGVFLGMYIDPLISKDELDITPRSPVWVGAWWMGFLVTGTLALIVAFPLCGFTRSLPGAKKVREQRRNEAHNGHQFEVRAGFSESLMDFPRATWMLIRNPAFMCVSMITVTETFSLASIAVFGPKYLESQFNMTSGSAAITAGLLVTPSSVLGALVGGYMVKRFDLKFRGMMKFVLVSLCASFLLTFTFMISCPNASFAGVTVDYGNGTMAYSGDEANLTAGCNADCHCANEFQPVCGEDNVMYYSACHAGCMNTQEDAEDSIERYNECHCVKSNNITSTPAASQGGALSGRCVTDCPLRAPFFALLFLMITFTFLATVPMITGTLRVVSRSQRTYALGLQSLMFRLLGSVPGPVVFGALIDRSCLLWEYQADKSRKCWTYNNTLFSRYTLTLLVVLKLLSILFCVLAVVLYKPSKPLVEKVESPEQSEAKVDNSRTDLSITSYDDGTRV</sequence>
<keyword evidence="13" id="KW-1185">Reference proteome</keyword>
<feature type="transmembrane region" description="Helical" evidence="8">
    <location>
        <begin position="512"/>
        <end position="530"/>
    </location>
</feature>
<dbReference type="Proteomes" id="UP000007110">
    <property type="component" value="Unassembled WGS sequence"/>
</dbReference>
<feature type="transmembrane region" description="Helical" evidence="8">
    <location>
        <begin position="682"/>
        <end position="700"/>
    </location>
</feature>
<feature type="region of interest" description="Disordered" evidence="9">
    <location>
        <begin position="762"/>
        <end position="789"/>
    </location>
</feature>
<feature type="transmembrane region" description="Helical" evidence="8">
    <location>
        <begin position="224"/>
        <end position="242"/>
    </location>
</feature>
<feature type="transmembrane region" description="Helical" evidence="8">
    <location>
        <begin position="440"/>
        <end position="461"/>
    </location>
</feature>
<dbReference type="Gene3D" id="1.20.1250.20">
    <property type="entry name" value="MFS general substrate transporter like domains"/>
    <property type="match status" value="1"/>
</dbReference>
<dbReference type="InterPro" id="IPR036058">
    <property type="entry name" value="Kazal_dom_sf"/>
</dbReference>
<dbReference type="NCBIfam" id="TIGR00805">
    <property type="entry name" value="oat"/>
    <property type="match status" value="1"/>
</dbReference>
<evidence type="ECO:0000256" key="6">
    <source>
        <dbReference type="ARBA" id="ARBA00023136"/>
    </source>
</evidence>
<dbReference type="CDD" id="cd17403">
    <property type="entry name" value="MFS_SLCO4_OATP4"/>
    <property type="match status" value="1"/>
</dbReference>
<feature type="transmembrane region" description="Helical" evidence="8">
    <location>
        <begin position="156"/>
        <end position="177"/>
    </location>
</feature>
<dbReference type="InterPro" id="IPR004156">
    <property type="entry name" value="OATP"/>
</dbReference>
<dbReference type="PROSITE" id="PS50850">
    <property type="entry name" value="MFS"/>
    <property type="match status" value="1"/>
</dbReference>
<evidence type="ECO:0000256" key="3">
    <source>
        <dbReference type="ARBA" id="ARBA00022475"/>
    </source>
</evidence>
<feature type="transmembrane region" description="Helical" evidence="8">
    <location>
        <begin position="642"/>
        <end position="661"/>
    </location>
</feature>
<dbReference type="RefSeq" id="XP_030830175.1">
    <property type="nucleotide sequence ID" value="XM_030974315.1"/>
</dbReference>
<feature type="transmembrane region" description="Helical" evidence="8">
    <location>
        <begin position="320"/>
        <end position="348"/>
    </location>
</feature>
<dbReference type="OrthoDB" id="5062115at2759"/>
<comment type="similarity">
    <text evidence="2 8">Belongs to the organo anion transporter (TC 2.A.60) family.</text>
</comment>
<feature type="domain" description="Kazal-like" evidence="11">
    <location>
        <begin position="556"/>
        <end position="609"/>
    </location>
</feature>
<dbReference type="EnsemblMetazoa" id="XM_030974315">
    <property type="protein sequence ID" value="XP_030830175"/>
    <property type="gene ID" value="LOC762446"/>
</dbReference>
<keyword evidence="8" id="KW-0406">Ion transport</keyword>
<organism evidence="12 13">
    <name type="scientific">Strongylocentrotus purpuratus</name>
    <name type="common">Purple sea urchin</name>
    <dbReference type="NCBI Taxonomy" id="7668"/>
    <lineage>
        <taxon>Eukaryota</taxon>
        <taxon>Metazoa</taxon>
        <taxon>Echinodermata</taxon>
        <taxon>Eleutherozoa</taxon>
        <taxon>Echinozoa</taxon>
        <taxon>Echinoidea</taxon>
        <taxon>Euechinoidea</taxon>
        <taxon>Echinacea</taxon>
        <taxon>Camarodonta</taxon>
        <taxon>Echinidea</taxon>
        <taxon>Strongylocentrotidae</taxon>
        <taxon>Strongylocentrotus</taxon>
    </lineage>
</organism>
<feature type="transmembrane region" description="Helical" evidence="8">
    <location>
        <begin position="481"/>
        <end position="500"/>
    </location>
</feature>
<dbReference type="FunCoup" id="A0A7M7N2K3">
    <property type="interactions" value="902"/>
</dbReference>
<dbReference type="SUPFAM" id="SSF100895">
    <property type="entry name" value="Kazal-type serine protease inhibitors"/>
    <property type="match status" value="1"/>
</dbReference>
<keyword evidence="4 8" id="KW-0812">Transmembrane</keyword>
<proteinExistence type="inferred from homology"/>
<dbReference type="AlphaFoldDB" id="A0A7M7N2K3"/>
<evidence type="ECO:0000256" key="5">
    <source>
        <dbReference type="ARBA" id="ARBA00022989"/>
    </source>
</evidence>
<reference evidence="13" key="1">
    <citation type="submission" date="2015-02" db="EMBL/GenBank/DDBJ databases">
        <title>Genome sequencing for Strongylocentrotus purpuratus.</title>
        <authorList>
            <person name="Murali S."/>
            <person name="Liu Y."/>
            <person name="Vee V."/>
            <person name="English A."/>
            <person name="Wang M."/>
            <person name="Skinner E."/>
            <person name="Han Y."/>
            <person name="Muzny D.M."/>
            <person name="Worley K.C."/>
            <person name="Gibbs R.A."/>
        </authorList>
    </citation>
    <scope>NUCLEOTIDE SEQUENCE</scope>
</reference>
<evidence type="ECO:0000256" key="2">
    <source>
        <dbReference type="ARBA" id="ARBA00009657"/>
    </source>
</evidence>
<keyword evidence="6 8" id="KW-0472">Membrane</keyword>
<comment type="subcellular location">
    <subcellularLocation>
        <location evidence="1 8">Cell membrane</location>
        <topology evidence="1 8">Multi-pass membrane protein</topology>
    </subcellularLocation>
</comment>
<evidence type="ECO:0000256" key="4">
    <source>
        <dbReference type="ARBA" id="ARBA00022692"/>
    </source>
</evidence>
<feature type="region of interest" description="Disordered" evidence="9">
    <location>
        <begin position="26"/>
        <end position="55"/>
    </location>
</feature>
<feature type="transmembrane region" description="Helical" evidence="8">
    <location>
        <begin position="197"/>
        <end position="217"/>
    </location>
</feature>
<dbReference type="Pfam" id="PF07648">
    <property type="entry name" value="Kazal_2"/>
    <property type="match status" value="1"/>
</dbReference>
<dbReference type="GO" id="GO:0006811">
    <property type="term" value="P:monoatomic ion transport"/>
    <property type="evidence" value="ECO:0007669"/>
    <property type="project" value="UniProtKB-KW"/>
</dbReference>
<name>A0A7M7N2K3_STRPU</name>
<evidence type="ECO:0000259" key="10">
    <source>
        <dbReference type="PROSITE" id="PS50850"/>
    </source>
</evidence>
<feature type="domain" description="Major facilitator superfamily (MFS) profile" evidence="10">
    <location>
        <begin position="156"/>
        <end position="755"/>
    </location>
</feature>
<evidence type="ECO:0000313" key="13">
    <source>
        <dbReference type="Proteomes" id="UP000007110"/>
    </source>
</evidence>
<keyword evidence="8" id="KW-0813">Transport</keyword>
<keyword evidence="3" id="KW-1003">Cell membrane</keyword>
<evidence type="ECO:0000256" key="7">
    <source>
        <dbReference type="ARBA" id="ARBA00023157"/>
    </source>
</evidence>
<dbReference type="PANTHER" id="PTHR11388:SF100">
    <property type="entry name" value="SOLUTE CARRIER ORGANIC ANION TRANSPORTER FAMILY MEMBER 4A1"/>
    <property type="match status" value="1"/>
</dbReference>
<dbReference type="InterPro" id="IPR020846">
    <property type="entry name" value="MFS_dom"/>
</dbReference>
<feature type="transmembrane region" description="Helical" evidence="8">
    <location>
        <begin position="368"/>
        <end position="392"/>
    </location>
</feature>
<dbReference type="InterPro" id="IPR002350">
    <property type="entry name" value="Kazal_dom"/>
</dbReference>
<feature type="transmembrane region" description="Helical" evidence="8">
    <location>
        <begin position="728"/>
        <end position="751"/>
    </location>
</feature>
<evidence type="ECO:0000256" key="1">
    <source>
        <dbReference type="ARBA" id="ARBA00004651"/>
    </source>
</evidence>